<dbReference type="InterPro" id="IPR000835">
    <property type="entry name" value="HTH_MarR-typ"/>
</dbReference>
<evidence type="ECO:0000313" key="5">
    <source>
        <dbReference type="EMBL" id="HHE54802.1"/>
    </source>
</evidence>
<sequence length="153" mass="17786">MSKASEFSDIAKLIFTLRQKCALKDLYFVKKMGVSQAEFNCLVQFCENDVLSVKELNEKLDLTPGGVTRVLTLLEKKGFIKRRISLEDRRSIDVILTKKGKEMVQRLQKEASKLHEEIFTQLDEPSREELVISIEKLIQIIDNWLKQNEQVEK</sequence>
<reference evidence="5" key="1">
    <citation type="journal article" date="2020" name="mSystems">
        <title>Genome- and Community-Level Interaction Insights into Carbon Utilization and Element Cycling Functions of Hydrothermarchaeota in Hydrothermal Sediment.</title>
        <authorList>
            <person name="Zhou Z."/>
            <person name="Liu Y."/>
            <person name="Xu W."/>
            <person name="Pan J."/>
            <person name="Luo Z.H."/>
            <person name="Li M."/>
        </authorList>
    </citation>
    <scope>NUCLEOTIDE SEQUENCE [LARGE SCALE GENOMIC DNA]</scope>
    <source>
        <strain evidence="5">HyVt-76</strain>
    </source>
</reference>
<evidence type="ECO:0000259" key="4">
    <source>
        <dbReference type="PROSITE" id="PS50995"/>
    </source>
</evidence>
<dbReference type="PRINTS" id="PR00598">
    <property type="entry name" value="HTHMARR"/>
</dbReference>
<keyword evidence="1" id="KW-0805">Transcription regulation</keyword>
<dbReference type="Pfam" id="PF01047">
    <property type="entry name" value="MarR"/>
    <property type="match status" value="1"/>
</dbReference>
<dbReference type="AlphaFoldDB" id="A0A7V5H352"/>
<evidence type="ECO:0000256" key="2">
    <source>
        <dbReference type="ARBA" id="ARBA00023125"/>
    </source>
</evidence>
<accession>A0A7V5H352</accession>
<keyword evidence="3" id="KW-0804">Transcription</keyword>
<name>A0A7V5H352_CALAY</name>
<dbReference type="EMBL" id="DRTD01000244">
    <property type="protein sequence ID" value="HHE54802.1"/>
    <property type="molecule type" value="Genomic_DNA"/>
</dbReference>
<evidence type="ECO:0000256" key="1">
    <source>
        <dbReference type="ARBA" id="ARBA00023015"/>
    </source>
</evidence>
<dbReference type="Proteomes" id="UP000886111">
    <property type="component" value="Unassembled WGS sequence"/>
</dbReference>
<dbReference type="GO" id="GO:0003677">
    <property type="term" value="F:DNA binding"/>
    <property type="evidence" value="ECO:0007669"/>
    <property type="project" value="UniProtKB-KW"/>
</dbReference>
<keyword evidence="2" id="KW-0238">DNA-binding</keyword>
<dbReference type="SUPFAM" id="SSF46785">
    <property type="entry name" value="Winged helix' DNA-binding domain"/>
    <property type="match status" value="1"/>
</dbReference>
<evidence type="ECO:0000256" key="3">
    <source>
        <dbReference type="ARBA" id="ARBA00023163"/>
    </source>
</evidence>
<feature type="domain" description="HTH marR-type" evidence="4">
    <location>
        <begin position="7"/>
        <end position="139"/>
    </location>
</feature>
<dbReference type="SMART" id="SM00347">
    <property type="entry name" value="HTH_MARR"/>
    <property type="match status" value="1"/>
</dbReference>
<dbReference type="InterPro" id="IPR036390">
    <property type="entry name" value="WH_DNA-bd_sf"/>
</dbReference>
<dbReference type="InterPro" id="IPR036388">
    <property type="entry name" value="WH-like_DNA-bd_sf"/>
</dbReference>
<dbReference type="GO" id="GO:0003700">
    <property type="term" value="F:DNA-binding transcription factor activity"/>
    <property type="evidence" value="ECO:0007669"/>
    <property type="project" value="InterPro"/>
</dbReference>
<proteinExistence type="predicted"/>
<organism evidence="5">
    <name type="scientific">Caldithrix abyssi</name>
    <dbReference type="NCBI Taxonomy" id="187145"/>
    <lineage>
        <taxon>Bacteria</taxon>
        <taxon>Pseudomonadati</taxon>
        <taxon>Calditrichota</taxon>
        <taxon>Calditrichia</taxon>
        <taxon>Calditrichales</taxon>
        <taxon>Calditrichaceae</taxon>
        <taxon>Caldithrix</taxon>
    </lineage>
</organism>
<gene>
    <name evidence="5" type="ORF">ENL21_03400</name>
</gene>
<comment type="caution">
    <text evidence="5">The sequence shown here is derived from an EMBL/GenBank/DDBJ whole genome shotgun (WGS) entry which is preliminary data.</text>
</comment>
<dbReference type="PANTHER" id="PTHR42756:SF1">
    <property type="entry name" value="TRANSCRIPTIONAL REPRESSOR OF EMRAB OPERON"/>
    <property type="match status" value="1"/>
</dbReference>
<dbReference type="Gene3D" id="1.10.10.10">
    <property type="entry name" value="Winged helix-like DNA-binding domain superfamily/Winged helix DNA-binding domain"/>
    <property type="match status" value="1"/>
</dbReference>
<dbReference type="PROSITE" id="PS50995">
    <property type="entry name" value="HTH_MARR_2"/>
    <property type="match status" value="1"/>
</dbReference>
<protein>
    <submittedName>
        <fullName evidence="5">MarR family transcriptional regulator</fullName>
    </submittedName>
</protein>
<dbReference type="PANTHER" id="PTHR42756">
    <property type="entry name" value="TRANSCRIPTIONAL REGULATOR, MARR"/>
    <property type="match status" value="1"/>
</dbReference>